<dbReference type="Proteomes" id="UP000639338">
    <property type="component" value="Unassembled WGS sequence"/>
</dbReference>
<comment type="similarity">
    <text evidence="3 10">Belongs to the NRAP family.</text>
</comment>
<evidence type="ECO:0000259" key="13">
    <source>
        <dbReference type="Pfam" id="PF17404"/>
    </source>
</evidence>
<reference evidence="17 18" key="1">
    <citation type="submission" date="2020-08" db="EMBL/GenBank/DDBJ databases">
        <title>Aphidius gifuensis genome sequencing and assembly.</title>
        <authorList>
            <person name="Du Z."/>
        </authorList>
    </citation>
    <scope>NUCLEOTIDE SEQUENCE [LARGE SCALE GENOMIC DNA]</scope>
    <source>
        <strain evidence="17">YNYX2018</strain>
        <tissue evidence="17">Adults</tissue>
    </source>
</reference>
<dbReference type="GO" id="GO:0003723">
    <property type="term" value="F:RNA binding"/>
    <property type="evidence" value="ECO:0007669"/>
    <property type="project" value="UniProtKB-KW"/>
</dbReference>
<feature type="domain" description="Nrap protein" evidence="13">
    <location>
        <begin position="443"/>
        <end position="602"/>
    </location>
</feature>
<dbReference type="GO" id="GO:0005694">
    <property type="term" value="C:chromosome"/>
    <property type="evidence" value="ECO:0007669"/>
    <property type="project" value="UniProtKB-SubCell"/>
</dbReference>
<keyword evidence="6 10" id="KW-0694">RNA-binding</keyword>
<keyword evidence="5" id="KW-0158">Chromosome</keyword>
<dbReference type="FunFam" id="1.10.1410.10:FF:000005">
    <property type="entry name" value="Nucleolar protein 6"/>
    <property type="match status" value="1"/>
</dbReference>
<evidence type="ECO:0000256" key="7">
    <source>
        <dbReference type="ARBA" id="ARBA00023242"/>
    </source>
</evidence>
<sequence>MKKEIETVAMAPIDAKKRPLDDVEKTEIVQKKKFKKNKELFKPPTADELNQLRETENLFHSNLFRLQIEEILTEVKLKDKYVTKFNSWYPKLVKAIESIPETEDCDLSKQKQLSKLGVKVPKIDVPINEKGFYKFLKPSNISVIGSYSLGTTIGPNVIIDIMVEMPAKLFTKCDYQNYRYSRKRSIYLSYIAAHLDDSIVDEKKFIGDSWSPKLKLIPDGSLAKKVAVYIHLAAEKTSFNLSRFLPEKNSVRPEWLLKNEVKTEPVELPPTPHYNMMVLRDLIMSECNDKCIKMIKDYPNIRDGIILLKIWLNQRQSCDSSAAFNGHILTMLVLHLLSEKKLNTFMSSYQIVRNVWNILAQSDWTKKGITLATGDDCKTRVDDYHKYFDCVFVDVTGYHNMVSNLTKKNFEWFKSEAELAVKSLDHASIDSFQILFMRKLPFYSTFDQFICIHDTEMLANMAIEKITDNKKIDLGVDKRSKIVDLIIDTLSKALGNRVTHLFVEPESIKEWNTNESQPAGLNKIRIGIQLNSDYCFNPIEKGPEANQQEALEFREIWGDKSELRRFQDGNICEAVYWKKSQTIADKRMLTKQIITFILKSKFNITKNSYLYFGDQSDEYLQLKKTKITHFEYGTGEEATLLFLSAFNELEKDLTNLKNLPLSINSAQITSSINRYTSVFPPLSSTLKTENDCTINFNKKVQILNDNVIKSPQYVPSINVVIQLTTSGKWPDDLLALRKTKTAFYLEISNCLRKQCCVKTYVNDKNLIIYKSGYVFVVEIAQQKEIALIKKIDNNGVIEYKNNNESIKLEKKLFHLPKLSSALHGLHSQQPSFGVTCCLVKRWLSAHLLDDYHMPEIVVELLVAYMYLSPYPYRPAQIPQVGFLRFLQYFSREQWTTDPIIVNFNNEMTREEILNIENHFGTSRESGSLPDLFISTPYDHLTSIWTKNSPNKIILRRVSALAKETLKLVDVQFNEGSLFSWKPMFKPPTNEYDVLIYLKDEFNPRRYQSFDLDDTACVTKWHPYKQHTDEKIPIVEFDPVQYYLKELRNIYSDLALFFHDTYGGSIIGVLLKPSALEKKDFKITNINCRKLDNSNGKLVLNLAAIIEDFSIIGRDVVDKVEYQNKNL</sequence>
<dbReference type="Pfam" id="PF17403">
    <property type="entry name" value="Nrap_D2"/>
    <property type="match status" value="1"/>
</dbReference>
<dbReference type="FunFam" id="1.10.1410.10:FF:000006">
    <property type="entry name" value="Nucleolar protein 6"/>
    <property type="match status" value="1"/>
</dbReference>
<evidence type="ECO:0000259" key="15">
    <source>
        <dbReference type="Pfam" id="PF17406"/>
    </source>
</evidence>
<dbReference type="Pfam" id="PF03813">
    <property type="entry name" value="Nrap"/>
    <property type="match status" value="1"/>
</dbReference>
<feature type="domain" description="Nrap protein" evidence="16">
    <location>
        <begin position="989"/>
        <end position="1119"/>
    </location>
</feature>
<dbReference type="InterPro" id="IPR035369">
    <property type="entry name" value="Nrap_D4"/>
</dbReference>
<proteinExistence type="inferred from homology"/>
<evidence type="ECO:0000259" key="16">
    <source>
        <dbReference type="Pfam" id="PF17407"/>
    </source>
</evidence>
<evidence type="ECO:0000313" key="18">
    <source>
        <dbReference type="Proteomes" id="UP000639338"/>
    </source>
</evidence>
<dbReference type="GO" id="GO:0032040">
    <property type="term" value="C:small-subunit processome"/>
    <property type="evidence" value="ECO:0007669"/>
    <property type="project" value="TreeGrafter"/>
</dbReference>
<evidence type="ECO:0000313" key="17">
    <source>
        <dbReference type="EMBL" id="KAF7989496.1"/>
    </source>
</evidence>
<evidence type="ECO:0000256" key="8">
    <source>
        <dbReference type="ARBA" id="ARBA00035000"/>
    </source>
</evidence>
<dbReference type="EMBL" id="JACMRX010000005">
    <property type="protein sequence ID" value="KAF7989496.1"/>
    <property type="molecule type" value="Genomic_DNA"/>
</dbReference>
<accession>A0A834XNW4</accession>
<evidence type="ECO:0000256" key="9">
    <source>
        <dbReference type="ARBA" id="ARBA00035020"/>
    </source>
</evidence>
<evidence type="ECO:0000256" key="1">
    <source>
        <dbReference type="ARBA" id="ARBA00004286"/>
    </source>
</evidence>
<dbReference type="Gene3D" id="3.30.70.3030">
    <property type="match status" value="1"/>
</dbReference>
<evidence type="ECO:0000256" key="5">
    <source>
        <dbReference type="ARBA" id="ARBA00022454"/>
    </source>
</evidence>
<protein>
    <recommendedName>
        <fullName evidence="4 10">Nucleolar protein 6</fullName>
    </recommendedName>
</protein>
<evidence type="ECO:0000256" key="6">
    <source>
        <dbReference type="ARBA" id="ARBA00022884"/>
    </source>
</evidence>
<gene>
    <name evidence="17" type="ORF">HCN44_008170</name>
</gene>
<feature type="domain" description="Nrap protein" evidence="11">
    <location>
        <begin position="159"/>
        <end position="287"/>
    </location>
</feature>
<evidence type="ECO:0000256" key="2">
    <source>
        <dbReference type="ARBA" id="ARBA00004604"/>
    </source>
</evidence>
<evidence type="ECO:0000259" key="11">
    <source>
        <dbReference type="Pfam" id="PF03813"/>
    </source>
</evidence>
<keyword evidence="7 10" id="KW-0539">Nucleus</keyword>
<name>A0A834XNW4_APHGI</name>
<dbReference type="InterPro" id="IPR035367">
    <property type="entry name" value="Nrap_D2"/>
</dbReference>
<feature type="domain" description="Nrap protein" evidence="15">
    <location>
        <begin position="830"/>
        <end position="985"/>
    </location>
</feature>
<comment type="subcellular location">
    <subcellularLocation>
        <location evidence="1">Chromosome</location>
    </subcellularLocation>
    <subcellularLocation>
        <location evidence="2 10">Nucleus</location>
        <location evidence="2 10">Nucleolus</location>
    </subcellularLocation>
</comment>
<organism evidence="17 18">
    <name type="scientific">Aphidius gifuensis</name>
    <name type="common">Parasitoid wasp</name>
    <dbReference type="NCBI Taxonomy" id="684658"/>
    <lineage>
        <taxon>Eukaryota</taxon>
        <taxon>Metazoa</taxon>
        <taxon>Ecdysozoa</taxon>
        <taxon>Arthropoda</taxon>
        <taxon>Hexapoda</taxon>
        <taxon>Insecta</taxon>
        <taxon>Pterygota</taxon>
        <taxon>Neoptera</taxon>
        <taxon>Endopterygota</taxon>
        <taxon>Hymenoptera</taxon>
        <taxon>Apocrita</taxon>
        <taxon>Ichneumonoidea</taxon>
        <taxon>Braconidae</taxon>
        <taxon>Aphidiinae</taxon>
        <taxon>Aphidius</taxon>
    </lineage>
</organism>
<evidence type="ECO:0000259" key="12">
    <source>
        <dbReference type="Pfam" id="PF17403"/>
    </source>
</evidence>
<feature type="domain" description="Nrap protein" evidence="14">
    <location>
        <begin position="628"/>
        <end position="826"/>
    </location>
</feature>
<dbReference type="Pfam" id="PF17406">
    <property type="entry name" value="Nrap_D5"/>
    <property type="match status" value="1"/>
</dbReference>
<dbReference type="Pfam" id="PF17407">
    <property type="entry name" value="Nrap_D6"/>
    <property type="match status" value="1"/>
</dbReference>
<keyword evidence="18" id="KW-1185">Reference proteome</keyword>
<dbReference type="GO" id="GO:0006409">
    <property type="term" value="P:tRNA export from nucleus"/>
    <property type="evidence" value="ECO:0007669"/>
    <property type="project" value="TreeGrafter"/>
</dbReference>
<dbReference type="GO" id="GO:0032545">
    <property type="term" value="C:CURI complex"/>
    <property type="evidence" value="ECO:0007669"/>
    <property type="project" value="TreeGrafter"/>
</dbReference>
<evidence type="ECO:0000259" key="14">
    <source>
        <dbReference type="Pfam" id="PF17405"/>
    </source>
</evidence>
<comment type="subunit">
    <text evidence="9">Part of the small subunit (SSU) processome, composed of more than 70 proteins and the RNA chaperone small nucleolar RNA (snoRNA) U3.</text>
</comment>
<dbReference type="InterPro" id="IPR035368">
    <property type="entry name" value="Nrap_D3"/>
</dbReference>
<dbReference type="InterPro" id="IPR005554">
    <property type="entry name" value="NOL6/Upt22"/>
</dbReference>
<dbReference type="InterPro" id="IPR035082">
    <property type="entry name" value="Nrap_D1"/>
</dbReference>
<dbReference type="InterPro" id="IPR035371">
    <property type="entry name" value="Nrap_D6"/>
</dbReference>
<dbReference type="AlphaFoldDB" id="A0A834XNW4"/>
<comment type="caution">
    <text evidence="17">The sequence shown here is derived from an EMBL/GenBank/DDBJ whole genome shotgun (WGS) entry which is preliminary data.</text>
</comment>
<dbReference type="OrthoDB" id="10251401at2759"/>
<evidence type="ECO:0000256" key="4">
    <source>
        <dbReference type="ARBA" id="ARBA00016437"/>
    </source>
</evidence>
<dbReference type="GO" id="GO:0006364">
    <property type="term" value="P:rRNA processing"/>
    <property type="evidence" value="ECO:0007669"/>
    <property type="project" value="TreeGrafter"/>
</dbReference>
<dbReference type="Pfam" id="PF17404">
    <property type="entry name" value="Nrap_D3"/>
    <property type="match status" value="1"/>
</dbReference>
<evidence type="ECO:0000256" key="10">
    <source>
        <dbReference type="RuleBase" id="RU364032"/>
    </source>
</evidence>
<dbReference type="PANTHER" id="PTHR17972:SF0">
    <property type="entry name" value="NUCLEOLAR PROTEIN 6"/>
    <property type="match status" value="1"/>
</dbReference>
<comment type="function">
    <text evidence="8">Part of the small subunit (SSU) processome, first precursor of the small eukaryotic ribosomal subunit. During the assembly of the SSU processome in the nucleolus, many ribosome biogenesis factors, an RNA chaperone and ribosomal proteins associate with the nascent pre-rRNA and work in concert to generate RNA folding, modifications, rearrangements and cleavage as well as targeted degradation of pre-ribosomal RNA by the RNA exosome.</text>
</comment>
<evidence type="ECO:0000256" key="3">
    <source>
        <dbReference type="ARBA" id="ARBA00006674"/>
    </source>
</evidence>
<dbReference type="Pfam" id="PF17405">
    <property type="entry name" value="Nrap_D4"/>
    <property type="match status" value="1"/>
</dbReference>
<dbReference type="PANTHER" id="PTHR17972">
    <property type="entry name" value="NUCLEOLAR RNA-ASSOCIATED PROTEIN"/>
    <property type="match status" value="1"/>
</dbReference>
<dbReference type="InterPro" id="IPR035370">
    <property type="entry name" value="Nrap_D5"/>
</dbReference>
<feature type="domain" description="Nrap protein" evidence="12">
    <location>
        <begin position="301"/>
        <end position="439"/>
    </location>
</feature>
<dbReference type="GO" id="GO:0034456">
    <property type="term" value="C:UTP-C complex"/>
    <property type="evidence" value="ECO:0007669"/>
    <property type="project" value="TreeGrafter"/>
</dbReference>
<dbReference type="Gene3D" id="1.10.1410.10">
    <property type="match status" value="2"/>
</dbReference>